<reference evidence="2" key="1">
    <citation type="submission" date="2023-06" db="EMBL/GenBank/DDBJ databases">
        <title>Genome-scale phylogeny and comparative genomics of the fungal order Sordariales.</title>
        <authorList>
            <consortium name="Lawrence Berkeley National Laboratory"/>
            <person name="Hensen N."/>
            <person name="Bonometti L."/>
            <person name="Westerberg I."/>
            <person name="Brannstrom I.O."/>
            <person name="Guillou S."/>
            <person name="Cros-Aarteil S."/>
            <person name="Calhoun S."/>
            <person name="Haridas S."/>
            <person name="Kuo A."/>
            <person name="Mondo S."/>
            <person name="Pangilinan J."/>
            <person name="Riley R."/>
            <person name="Labutti K."/>
            <person name="Andreopoulos B."/>
            <person name="Lipzen A."/>
            <person name="Chen C."/>
            <person name="Yanf M."/>
            <person name="Daum C."/>
            <person name="Ng V."/>
            <person name="Clum A."/>
            <person name="Steindorff A."/>
            <person name="Ohm R."/>
            <person name="Martin F."/>
            <person name="Silar P."/>
            <person name="Natvig D."/>
            <person name="Lalanne C."/>
            <person name="Gautier V."/>
            <person name="Ament-Velasquez S.L."/>
            <person name="Kruys A."/>
            <person name="Hutchinson M.I."/>
            <person name="Powell A.J."/>
            <person name="Barry K."/>
            <person name="Miller A.N."/>
            <person name="Grigoriev I.V."/>
            <person name="Debuchy R."/>
            <person name="Gladieux P."/>
            <person name="Thoren M.H."/>
            <person name="Johannesson H."/>
        </authorList>
    </citation>
    <scope>NUCLEOTIDE SEQUENCE</scope>
    <source>
        <strain evidence="2">CBS 540.89</strain>
    </source>
</reference>
<dbReference type="EMBL" id="JAUKTV010000005">
    <property type="protein sequence ID" value="KAK0737236.1"/>
    <property type="molecule type" value="Genomic_DNA"/>
</dbReference>
<dbReference type="AlphaFoldDB" id="A0AA40BN04"/>
<evidence type="ECO:0000313" key="2">
    <source>
        <dbReference type="EMBL" id="KAK0737236.1"/>
    </source>
</evidence>
<keyword evidence="3" id="KW-1185">Reference proteome</keyword>
<feature type="compositionally biased region" description="Polar residues" evidence="1">
    <location>
        <begin position="50"/>
        <end position="75"/>
    </location>
</feature>
<accession>A0AA40BN04</accession>
<proteinExistence type="predicted"/>
<sequence length="75" mass="8170">MDKIKDTMRKGFEKATKINDEPAPEKRHHALNTTYPAQAHQPSMVGGTDTHFNNAAHTGQTELGKSSLGQPSSKP</sequence>
<evidence type="ECO:0000313" key="3">
    <source>
        <dbReference type="Proteomes" id="UP001172159"/>
    </source>
</evidence>
<evidence type="ECO:0000256" key="1">
    <source>
        <dbReference type="SAM" id="MobiDB-lite"/>
    </source>
</evidence>
<organism evidence="2 3">
    <name type="scientific">Apiosordaria backusii</name>
    <dbReference type="NCBI Taxonomy" id="314023"/>
    <lineage>
        <taxon>Eukaryota</taxon>
        <taxon>Fungi</taxon>
        <taxon>Dikarya</taxon>
        <taxon>Ascomycota</taxon>
        <taxon>Pezizomycotina</taxon>
        <taxon>Sordariomycetes</taxon>
        <taxon>Sordariomycetidae</taxon>
        <taxon>Sordariales</taxon>
        <taxon>Lasiosphaeriaceae</taxon>
        <taxon>Apiosordaria</taxon>
    </lineage>
</organism>
<gene>
    <name evidence="2" type="ORF">B0T21DRAFT_410688</name>
</gene>
<feature type="region of interest" description="Disordered" evidence="1">
    <location>
        <begin position="1"/>
        <end position="75"/>
    </location>
</feature>
<feature type="compositionally biased region" description="Basic and acidic residues" evidence="1">
    <location>
        <begin position="1"/>
        <end position="25"/>
    </location>
</feature>
<protein>
    <submittedName>
        <fullName evidence="2">Uncharacterized protein</fullName>
    </submittedName>
</protein>
<name>A0AA40BN04_9PEZI</name>
<comment type="caution">
    <text evidence="2">The sequence shown here is derived from an EMBL/GenBank/DDBJ whole genome shotgun (WGS) entry which is preliminary data.</text>
</comment>
<dbReference type="Proteomes" id="UP001172159">
    <property type="component" value="Unassembled WGS sequence"/>
</dbReference>